<dbReference type="AlphaFoldDB" id="A0A5B9E7R4"/>
<evidence type="ECO:0000313" key="3">
    <source>
        <dbReference type="Proteomes" id="UP000321820"/>
    </source>
</evidence>
<organism evidence="2 3">
    <name type="scientific">Terriglobus albidus</name>
    <dbReference type="NCBI Taxonomy" id="1592106"/>
    <lineage>
        <taxon>Bacteria</taxon>
        <taxon>Pseudomonadati</taxon>
        <taxon>Acidobacteriota</taxon>
        <taxon>Terriglobia</taxon>
        <taxon>Terriglobales</taxon>
        <taxon>Acidobacteriaceae</taxon>
        <taxon>Terriglobus</taxon>
    </lineage>
</organism>
<keyword evidence="1" id="KW-0732">Signal</keyword>
<evidence type="ECO:0000256" key="1">
    <source>
        <dbReference type="SAM" id="SignalP"/>
    </source>
</evidence>
<accession>A0A5B9E7R4</accession>
<dbReference type="Proteomes" id="UP000321820">
    <property type="component" value="Chromosome"/>
</dbReference>
<proteinExistence type="predicted"/>
<evidence type="ECO:0000313" key="2">
    <source>
        <dbReference type="EMBL" id="QEE27205.1"/>
    </source>
</evidence>
<sequence>MRRLLMLTLMATSTLGAAVTADRLTELRARMDALQDMRDDLRDALDTKDGAKTAALSGEIVRLLQQDQAVWKEQGFDDVLKINQGTIELAEKIGSQAKNGETQHALESYLALQKSCASCHDLHPEKRVH</sequence>
<dbReference type="GO" id="GO:0022900">
    <property type="term" value="P:electron transport chain"/>
    <property type="evidence" value="ECO:0007669"/>
    <property type="project" value="InterPro"/>
</dbReference>
<evidence type="ECO:0008006" key="4">
    <source>
        <dbReference type="Google" id="ProtNLM"/>
    </source>
</evidence>
<dbReference type="SUPFAM" id="SSF47175">
    <property type="entry name" value="Cytochromes"/>
    <property type="match status" value="1"/>
</dbReference>
<dbReference type="GO" id="GO:0009055">
    <property type="term" value="F:electron transfer activity"/>
    <property type="evidence" value="ECO:0007669"/>
    <property type="project" value="InterPro"/>
</dbReference>
<keyword evidence="3" id="KW-1185">Reference proteome</keyword>
<dbReference type="GO" id="GO:0020037">
    <property type="term" value="F:heme binding"/>
    <property type="evidence" value="ECO:0007669"/>
    <property type="project" value="InterPro"/>
</dbReference>
<reference evidence="2 3" key="1">
    <citation type="submission" date="2019-08" db="EMBL/GenBank/DDBJ databases">
        <title>Complete genome sequence of Terriglobus albidus strain ORNL.</title>
        <authorList>
            <person name="Podar M."/>
        </authorList>
    </citation>
    <scope>NUCLEOTIDE SEQUENCE [LARGE SCALE GENOMIC DNA]</scope>
    <source>
        <strain evidence="2 3">ORNL</strain>
    </source>
</reference>
<dbReference type="GO" id="GO:0005506">
    <property type="term" value="F:iron ion binding"/>
    <property type="evidence" value="ECO:0007669"/>
    <property type="project" value="InterPro"/>
</dbReference>
<feature type="signal peptide" evidence="1">
    <location>
        <begin position="1"/>
        <end position="17"/>
    </location>
</feature>
<dbReference type="Gene3D" id="1.20.120.10">
    <property type="entry name" value="Cytochrome c/b562"/>
    <property type="match status" value="1"/>
</dbReference>
<feature type="chain" id="PRO_5022928045" description="Cytochrome c" evidence="1">
    <location>
        <begin position="18"/>
        <end position="129"/>
    </location>
</feature>
<name>A0A5B9E7R4_9BACT</name>
<dbReference type="EMBL" id="CP042806">
    <property type="protein sequence ID" value="QEE27205.1"/>
    <property type="molecule type" value="Genomic_DNA"/>
</dbReference>
<gene>
    <name evidence="2" type="ORF">FTW19_03760</name>
</gene>
<protein>
    <recommendedName>
        <fullName evidence="4">Cytochrome c</fullName>
    </recommendedName>
</protein>
<dbReference type="KEGG" id="talb:FTW19_03760"/>
<dbReference type="InterPro" id="IPR010980">
    <property type="entry name" value="Cyt_c/b562"/>
</dbReference>
<dbReference type="RefSeq" id="WP_147646398.1">
    <property type="nucleotide sequence ID" value="NZ_CP042806.1"/>
</dbReference>